<dbReference type="EMBL" id="CP065959">
    <property type="protein sequence ID" value="QQC92603.1"/>
    <property type="molecule type" value="Genomic_DNA"/>
</dbReference>
<organism evidence="7 8">
    <name type="scientific">Streptomyces alfalfae</name>
    <dbReference type="NCBI Taxonomy" id="1642299"/>
    <lineage>
        <taxon>Bacteria</taxon>
        <taxon>Bacillati</taxon>
        <taxon>Actinomycetota</taxon>
        <taxon>Actinomycetes</taxon>
        <taxon>Kitasatosporales</taxon>
        <taxon>Streptomycetaceae</taxon>
        <taxon>Streptomyces</taxon>
    </lineage>
</organism>
<dbReference type="SMART" id="SM01012">
    <property type="entry name" value="ANTAR"/>
    <property type="match status" value="1"/>
</dbReference>
<sequence>MTALEPGLPGIGEQALAQLQSLLLDSDRLEGFLQDLVALAAELLPVRVHCSITLASPGRLRTAAASDEPVRRFDQEQYDMGEGPCLEAMRTGETHAISDLSDSGRFPAFAERALLLGIRSALALPLAPPGRCGTGVMNLYADEPDGFSGPVRDQAAVFAGHAAGAIGVAHKIAEQTRFSEHLQTALASRTQIDQALGILMAQQRCTAPRAFEILSRASQNRNKKVRDLATVLITKVSGAPPTPTTPLEPQSTPPRPAGSTCGRCGRGGPCGSGRPPCTRPPSSPGRTP</sequence>
<evidence type="ECO:0000256" key="5">
    <source>
        <dbReference type="SAM" id="MobiDB-lite"/>
    </source>
</evidence>
<gene>
    <name evidence="7" type="ORF">I8755_32640</name>
</gene>
<evidence type="ECO:0000256" key="4">
    <source>
        <dbReference type="ARBA" id="ARBA00023163"/>
    </source>
</evidence>
<keyword evidence="4" id="KW-0804">Transcription</keyword>
<evidence type="ECO:0000259" key="6">
    <source>
        <dbReference type="PROSITE" id="PS50921"/>
    </source>
</evidence>
<accession>A0A7T4PLP4</accession>
<dbReference type="InterPro" id="IPR029016">
    <property type="entry name" value="GAF-like_dom_sf"/>
</dbReference>
<reference evidence="7 8" key="1">
    <citation type="submission" date="2020-12" db="EMBL/GenBank/DDBJ databases">
        <title>Identification and biosynthesis of polyene macrolides produced by Streptomyces alfalfae Men-myco-93-63.</title>
        <authorList>
            <person name="Liu D."/>
            <person name="Li Y."/>
            <person name="Liu L."/>
            <person name="Han X."/>
            <person name="Shen F."/>
        </authorList>
    </citation>
    <scope>NUCLEOTIDE SEQUENCE [LARGE SCALE GENOMIC DNA]</scope>
    <source>
        <strain evidence="7 8">Men-myco-93-63</strain>
    </source>
</reference>
<dbReference type="InterPro" id="IPR003018">
    <property type="entry name" value="GAF"/>
</dbReference>
<keyword evidence="1" id="KW-0808">Transferase</keyword>
<feature type="domain" description="ANTAR" evidence="6">
    <location>
        <begin position="172"/>
        <end position="233"/>
    </location>
</feature>
<evidence type="ECO:0000256" key="1">
    <source>
        <dbReference type="ARBA" id="ARBA00022679"/>
    </source>
</evidence>
<evidence type="ECO:0000313" key="7">
    <source>
        <dbReference type="EMBL" id="QQC92603.1"/>
    </source>
</evidence>
<dbReference type="Pfam" id="PF03861">
    <property type="entry name" value="ANTAR"/>
    <property type="match status" value="1"/>
</dbReference>
<dbReference type="InterPro" id="IPR036388">
    <property type="entry name" value="WH-like_DNA-bd_sf"/>
</dbReference>
<proteinExistence type="predicted"/>
<evidence type="ECO:0000256" key="2">
    <source>
        <dbReference type="ARBA" id="ARBA00022777"/>
    </source>
</evidence>
<dbReference type="SUPFAM" id="SSF52172">
    <property type="entry name" value="CheY-like"/>
    <property type="match status" value="1"/>
</dbReference>
<keyword evidence="2" id="KW-0418">Kinase</keyword>
<dbReference type="AlphaFoldDB" id="A0A7T4PLP4"/>
<feature type="compositionally biased region" description="Pro residues" evidence="5">
    <location>
        <begin position="240"/>
        <end position="256"/>
    </location>
</feature>
<dbReference type="InterPro" id="IPR011006">
    <property type="entry name" value="CheY-like_superfamily"/>
</dbReference>
<dbReference type="GO" id="GO:0003723">
    <property type="term" value="F:RNA binding"/>
    <property type="evidence" value="ECO:0007669"/>
    <property type="project" value="InterPro"/>
</dbReference>
<dbReference type="SUPFAM" id="SSF55781">
    <property type="entry name" value="GAF domain-like"/>
    <property type="match status" value="1"/>
</dbReference>
<dbReference type="InterPro" id="IPR005561">
    <property type="entry name" value="ANTAR"/>
</dbReference>
<dbReference type="Pfam" id="PF13185">
    <property type="entry name" value="GAF_2"/>
    <property type="match status" value="1"/>
</dbReference>
<dbReference type="Gene3D" id="1.10.10.10">
    <property type="entry name" value="Winged helix-like DNA-binding domain superfamily/Winged helix DNA-binding domain"/>
    <property type="match status" value="1"/>
</dbReference>
<dbReference type="Gene3D" id="3.30.450.40">
    <property type="match status" value="1"/>
</dbReference>
<feature type="region of interest" description="Disordered" evidence="5">
    <location>
        <begin position="236"/>
        <end position="288"/>
    </location>
</feature>
<evidence type="ECO:0000256" key="3">
    <source>
        <dbReference type="ARBA" id="ARBA00023015"/>
    </source>
</evidence>
<dbReference type="Proteomes" id="UP000596130">
    <property type="component" value="Chromosome"/>
</dbReference>
<feature type="compositionally biased region" description="Pro residues" evidence="5">
    <location>
        <begin position="277"/>
        <end position="288"/>
    </location>
</feature>
<dbReference type="PROSITE" id="PS50921">
    <property type="entry name" value="ANTAR"/>
    <property type="match status" value="1"/>
</dbReference>
<dbReference type="SMART" id="SM00065">
    <property type="entry name" value="GAF"/>
    <property type="match status" value="1"/>
</dbReference>
<keyword evidence="3" id="KW-0805">Transcription regulation</keyword>
<dbReference type="GO" id="GO:0016301">
    <property type="term" value="F:kinase activity"/>
    <property type="evidence" value="ECO:0007669"/>
    <property type="project" value="UniProtKB-KW"/>
</dbReference>
<name>A0A7T4PLP4_9ACTN</name>
<evidence type="ECO:0000313" key="8">
    <source>
        <dbReference type="Proteomes" id="UP000596130"/>
    </source>
</evidence>
<protein>
    <submittedName>
        <fullName evidence="7">GAF and ANTAR domain-containing protein</fullName>
    </submittedName>
</protein>